<keyword evidence="5" id="KW-1185">Reference proteome</keyword>
<dbReference type="PANTHER" id="PTHR13677:SF0">
    <property type="entry name" value="LD41638P"/>
    <property type="match status" value="1"/>
</dbReference>
<feature type="compositionally biased region" description="Low complexity" evidence="2">
    <location>
        <begin position="37"/>
        <end position="54"/>
    </location>
</feature>
<dbReference type="GO" id="GO:0055037">
    <property type="term" value="C:recycling endosome"/>
    <property type="evidence" value="ECO:0007669"/>
    <property type="project" value="TreeGrafter"/>
</dbReference>
<evidence type="ECO:0000256" key="2">
    <source>
        <dbReference type="SAM" id="MobiDB-lite"/>
    </source>
</evidence>
<feature type="region of interest" description="Disordered" evidence="2">
    <location>
        <begin position="34"/>
        <end position="61"/>
    </location>
</feature>
<comment type="similarity">
    <text evidence="1">Belongs to the DENND6 family.</text>
</comment>
<gene>
    <name evidence="4" type="ORF">D9756_003046</name>
</gene>
<accession>A0A8H5LJE4</accession>
<feature type="domain" description="UDENN" evidence="3">
    <location>
        <begin position="144"/>
        <end position="611"/>
    </location>
</feature>
<sequence length="634" mass="71004">MPQAKPELKLSEPLVEEADISDFHPSSEVFQYTNNFSLPPSTAASSASPSVTSLNESFQDLPETPQLQRKQSLGHLQSPSTPTFNFNSVQALDRIKQRPGLPRSYSLPRVDQVEVKVKPRKRIVDVESIVVEPEVLRKLRRWIMGVAIVEFDLDDGPVVDAVVPSLFLLPSESNNIAFAAFPDSPQFEQGEQCHSFRLREQLSSDYDMKRPATKDGYIYGFSHFTQKRDETSKRGYRQRSVVILTQHQYPALFTSLVSILGPLFQKHGSPMLEAACHNIATWYDASFDLYRAGPIMEKNRSNPKPGETLELGFLGTVVHVEIPHTLDQFQLTETSSFNEKYDPKLHVLASCTPFYPPPLLLFEACLSNMWSIWECLVLCEPLLVFGQSPAQTSQAIWWLRDLLRPIPLAGDIRPYFTMQDGDHASLVNKLPPKAGLIIGVTNPFFEKSCAHWPHVLSLGKQNAAPSGVKTAGPITALNGASAGPSPGWKTKTHRRYISKDRALLKELEIAARGDDRQKLRASFALRRHFCSRTTDLIAPLARYLNTLIPSPQEVARARSYKSTLRLKPFSSASFFASLKANGCTLPFKSSAKRVQFYERWLKSPSFGMWLAHQESIVQDILNTPVNLSATPSLA</sequence>
<dbReference type="InterPro" id="IPR037516">
    <property type="entry name" value="Tripartite_DENN"/>
</dbReference>
<protein>
    <recommendedName>
        <fullName evidence="3">UDENN domain-containing protein</fullName>
    </recommendedName>
</protein>
<comment type="caution">
    <text evidence="4">The sequence shown here is derived from an EMBL/GenBank/DDBJ whole genome shotgun (WGS) entry which is preliminary data.</text>
</comment>
<dbReference type="InterPro" id="IPR024224">
    <property type="entry name" value="DENND6"/>
</dbReference>
<dbReference type="PROSITE" id="PS50211">
    <property type="entry name" value="DENN"/>
    <property type="match status" value="1"/>
</dbReference>
<evidence type="ECO:0000256" key="1">
    <source>
        <dbReference type="ARBA" id="ARBA00007159"/>
    </source>
</evidence>
<organism evidence="4 5">
    <name type="scientific">Leucocoprinus leucothites</name>
    <dbReference type="NCBI Taxonomy" id="201217"/>
    <lineage>
        <taxon>Eukaryota</taxon>
        <taxon>Fungi</taxon>
        <taxon>Dikarya</taxon>
        <taxon>Basidiomycota</taxon>
        <taxon>Agaricomycotina</taxon>
        <taxon>Agaricomycetes</taxon>
        <taxon>Agaricomycetidae</taxon>
        <taxon>Agaricales</taxon>
        <taxon>Agaricineae</taxon>
        <taxon>Agaricaceae</taxon>
        <taxon>Leucocoprinus</taxon>
    </lineage>
</organism>
<dbReference type="PANTHER" id="PTHR13677">
    <property type="entry name" value="LD41638P"/>
    <property type="match status" value="1"/>
</dbReference>
<reference evidence="4 5" key="1">
    <citation type="journal article" date="2020" name="ISME J.">
        <title>Uncovering the hidden diversity of litter-decomposition mechanisms in mushroom-forming fungi.</title>
        <authorList>
            <person name="Floudas D."/>
            <person name="Bentzer J."/>
            <person name="Ahren D."/>
            <person name="Johansson T."/>
            <person name="Persson P."/>
            <person name="Tunlid A."/>
        </authorList>
    </citation>
    <scope>NUCLEOTIDE SEQUENCE [LARGE SCALE GENOMIC DNA]</scope>
    <source>
        <strain evidence="4 5">CBS 146.42</strain>
    </source>
</reference>
<dbReference type="Proteomes" id="UP000559027">
    <property type="component" value="Unassembled WGS sequence"/>
</dbReference>
<name>A0A8H5LJE4_9AGAR</name>
<dbReference type="EMBL" id="JAACJO010000004">
    <property type="protein sequence ID" value="KAF5359735.1"/>
    <property type="molecule type" value="Genomic_DNA"/>
</dbReference>
<dbReference type="GO" id="GO:0005085">
    <property type="term" value="F:guanyl-nucleotide exchange factor activity"/>
    <property type="evidence" value="ECO:0007669"/>
    <property type="project" value="InterPro"/>
</dbReference>
<evidence type="ECO:0000313" key="5">
    <source>
        <dbReference type="Proteomes" id="UP000559027"/>
    </source>
</evidence>
<dbReference type="OrthoDB" id="10265409at2759"/>
<evidence type="ECO:0000313" key="4">
    <source>
        <dbReference type="EMBL" id="KAF5359735.1"/>
    </source>
</evidence>
<dbReference type="AlphaFoldDB" id="A0A8H5LJE4"/>
<evidence type="ECO:0000259" key="3">
    <source>
        <dbReference type="PROSITE" id="PS50211"/>
    </source>
</evidence>
<proteinExistence type="inferred from homology"/>